<dbReference type="GO" id="GO:0016787">
    <property type="term" value="F:hydrolase activity"/>
    <property type="evidence" value="ECO:0007669"/>
    <property type="project" value="InterPro"/>
</dbReference>
<dbReference type="EMBL" id="FNPF01000012">
    <property type="protein sequence ID" value="SDY61431.1"/>
    <property type="molecule type" value="Genomic_DNA"/>
</dbReference>
<dbReference type="Proteomes" id="UP000199286">
    <property type="component" value="Unassembled WGS sequence"/>
</dbReference>
<dbReference type="AlphaFoldDB" id="A0A1H3LAM4"/>
<organism evidence="3 4">
    <name type="scientific">Citreimonas salinaria</name>
    <dbReference type="NCBI Taxonomy" id="321339"/>
    <lineage>
        <taxon>Bacteria</taxon>
        <taxon>Pseudomonadati</taxon>
        <taxon>Pseudomonadota</taxon>
        <taxon>Alphaproteobacteria</taxon>
        <taxon>Rhodobacterales</taxon>
        <taxon>Roseobacteraceae</taxon>
        <taxon>Citreimonas</taxon>
    </lineage>
</organism>
<dbReference type="RefSeq" id="WP_089884091.1">
    <property type="nucleotide sequence ID" value="NZ_FNPF01000012.1"/>
</dbReference>
<dbReference type="SUPFAM" id="SSF51556">
    <property type="entry name" value="Metallo-dependent hydrolases"/>
    <property type="match status" value="1"/>
</dbReference>
<dbReference type="STRING" id="321339.SAMN05444340_11241"/>
<evidence type="ECO:0000259" key="2">
    <source>
        <dbReference type="Pfam" id="PF04909"/>
    </source>
</evidence>
<evidence type="ECO:0000313" key="4">
    <source>
        <dbReference type="Proteomes" id="UP000199286"/>
    </source>
</evidence>
<dbReference type="InterPro" id="IPR032465">
    <property type="entry name" value="ACMSD"/>
</dbReference>
<dbReference type="InterPro" id="IPR032466">
    <property type="entry name" value="Metal_Hydrolase"/>
</dbReference>
<reference evidence="3 4" key="1">
    <citation type="submission" date="2016-10" db="EMBL/GenBank/DDBJ databases">
        <authorList>
            <person name="de Groot N.N."/>
        </authorList>
    </citation>
    <scope>NUCLEOTIDE SEQUENCE [LARGE SCALE GENOMIC DNA]</scope>
    <source>
        <strain evidence="3 4">DSM 26880</strain>
    </source>
</reference>
<keyword evidence="1" id="KW-0456">Lyase</keyword>
<evidence type="ECO:0000256" key="1">
    <source>
        <dbReference type="ARBA" id="ARBA00023239"/>
    </source>
</evidence>
<evidence type="ECO:0000313" key="3">
    <source>
        <dbReference type="EMBL" id="SDY61431.1"/>
    </source>
</evidence>
<sequence length="357" mass="39646">MTDMLTIDADFHLPQAGVSDLLPYLDDYWRMQVVDRELPSMPFRLSSYPANAPHARNTAFEGLDVPGALDRFGVSVAVCSMLHGVAGLHNPDMRAALLSAVNDLVARDWLDADTRLRGSIYISGEDPEAAVAEIERLAGDDRFVQVLMLAMQDLPHGARRYWPIYEAAQRHGLAVAIHAGALYRNPPSVSGWPSYQYEDYVIQSQAFENILVSFLGEGVFARFPDLKVVFLESGFGWLPTTLWRMDKTWRGTRQEVPWLDRPPSQITAGRVFLSLQPVDMPGPDEVAQVVKHVGSTDMLLFSTDYPHRQFDGDDPMPAGFPDAALPAIRAGNALRAYPRLGRDPALAARVDFLEVTP</sequence>
<dbReference type="PANTHER" id="PTHR21240">
    <property type="entry name" value="2-AMINO-3-CARBOXYLMUCONATE-6-SEMIALDEHYDE DECARBOXYLASE"/>
    <property type="match status" value="1"/>
</dbReference>
<dbReference type="Gene3D" id="3.20.20.140">
    <property type="entry name" value="Metal-dependent hydrolases"/>
    <property type="match status" value="1"/>
</dbReference>
<protein>
    <recommendedName>
        <fullName evidence="2">Amidohydrolase-related domain-containing protein</fullName>
    </recommendedName>
</protein>
<dbReference type="GO" id="GO:0016831">
    <property type="term" value="F:carboxy-lyase activity"/>
    <property type="evidence" value="ECO:0007669"/>
    <property type="project" value="InterPro"/>
</dbReference>
<dbReference type="InterPro" id="IPR006680">
    <property type="entry name" value="Amidohydro-rel"/>
</dbReference>
<gene>
    <name evidence="3" type="ORF">SAMN05444340_11241</name>
</gene>
<dbReference type="PANTHER" id="PTHR21240:SF28">
    <property type="entry name" value="ISO-OROTATE DECARBOXYLASE (EUROFUNG)"/>
    <property type="match status" value="1"/>
</dbReference>
<name>A0A1H3LAM4_9RHOB</name>
<dbReference type="OrthoDB" id="149172at2"/>
<dbReference type="GO" id="GO:0019748">
    <property type="term" value="P:secondary metabolic process"/>
    <property type="evidence" value="ECO:0007669"/>
    <property type="project" value="TreeGrafter"/>
</dbReference>
<proteinExistence type="predicted"/>
<dbReference type="Pfam" id="PF04909">
    <property type="entry name" value="Amidohydro_2"/>
    <property type="match status" value="1"/>
</dbReference>
<feature type="domain" description="Amidohydrolase-related" evidence="2">
    <location>
        <begin position="66"/>
        <end position="338"/>
    </location>
</feature>
<accession>A0A1H3LAM4</accession>
<keyword evidence="4" id="KW-1185">Reference proteome</keyword>
<dbReference type="GO" id="GO:0005737">
    <property type="term" value="C:cytoplasm"/>
    <property type="evidence" value="ECO:0007669"/>
    <property type="project" value="TreeGrafter"/>
</dbReference>